<name>A0A3M9MUL5_9BACT</name>
<dbReference type="AlphaFoldDB" id="A0A3M9MUL5"/>
<sequence>MKLIQNHGFNLKTFEVPAFVLSEGEMIRFWIEFVPQSETETDGYWVPNKILEAIQSNQQSDEKAKMAPIRVKRSFFDFIQPKTIRNYLKDKYGLDTASIIEKLSFFELNPYWKVKDLGFGHQKVFAIICEFQEKNIVYFDYIGLAPDSEEQLTTYVKTELAKNKSAVSFDNLYYKPENPDSERICNLIVKQKRKTNENNV</sequence>
<dbReference type="RefSeq" id="WP_123126723.1">
    <property type="nucleotide sequence ID" value="NZ_RJJD01000004.1"/>
</dbReference>
<protein>
    <submittedName>
        <fullName evidence="1">Uncharacterized protein</fullName>
    </submittedName>
</protein>
<gene>
    <name evidence="1" type="ORF">EFB08_09595</name>
</gene>
<comment type="caution">
    <text evidence="1">The sequence shown here is derived from an EMBL/GenBank/DDBJ whole genome shotgun (WGS) entry which is preliminary data.</text>
</comment>
<keyword evidence="2" id="KW-1185">Reference proteome</keyword>
<reference evidence="1 2" key="1">
    <citation type="submission" date="2018-11" db="EMBL/GenBank/DDBJ databases">
        <title>Rufibacter latericius sp. nov., isolated from water in Baiyang Lake.</title>
        <authorList>
            <person name="Yang Y."/>
        </authorList>
    </citation>
    <scope>NUCLEOTIDE SEQUENCE [LARGE SCALE GENOMIC DNA]</scope>
    <source>
        <strain evidence="1 2">R-22-1c-1</strain>
    </source>
</reference>
<dbReference type="OrthoDB" id="790721at2"/>
<proteinExistence type="predicted"/>
<organism evidence="1 2">
    <name type="scientific">Rufibacter latericius</name>
    <dbReference type="NCBI Taxonomy" id="2487040"/>
    <lineage>
        <taxon>Bacteria</taxon>
        <taxon>Pseudomonadati</taxon>
        <taxon>Bacteroidota</taxon>
        <taxon>Cytophagia</taxon>
        <taxon>Cytophagales</taxon>
        <taxon>Hymenobacteraceae</taxon>
        <taxon>Rufibacter</taxon>
    </lineage>
</organism>
<dbReference type="EMBL" id="RJJD01000004">
    <property type="protein sequence ID" value="RNI28867.1"/>
    <property type="molecule type" value="Genomic_DNA"/>
</dbReference>
<evidence type="ECO:0000313" key="2">
    <source>
        <dbReference type="Proteomes" id="UP000272117"/>
    </source>
</evidence>
<dbReference type="Proteomes" id="UP000272117">
    <property type="component" value="Unassembled WGS sequence"/>
</dbReference>
<evidence type="ECO:0000313" key="1">
    <source>
        <dbReference type="EMBL" id="RNI28867.1"/>
    </source>
</evidence>
<accession>A0A3M9MUL5</accession>